<protein>
    <submittedName>
        <fullName evidence="2">Uncharacterized protein</fullName>
    </submittedName>
</protein>
<evidence type="ECO:0000313" key="3">
    <source>
        <dbReference type="Proteomes" id="UP000663879"/>
    </source>
</evidence>
<evidence type="ECO:0000313" key="2">
    <source>
        <dbReference type="EMBL" id="CAF1136498.1"/>
    </source>
</evidence>
<dbReference type="Proteomes" id="UP000663879">
    <property type="component" value="Unassembled WGS sequence"/>
</dbReference>
<keyword evidence="1" id="KW-0472">Membrane</keyword>
<evidence type="ECO:0000256" key="1">
    <source>
        <dbReference type="SAM" id="Phobius"/>
    </source>
</evidence>
<gene>
    <name evidence="2" type="ORF">OXX778_LOCUS22711</name>
</gene>
<sequence>MFNYRDFIKSQTFTKIIQPSYRPSNIIPIITLKTPLLSTLKTFHPNNLTTTVSSPPIEFTSTSPIQSNLNSLNFYESKLINQMKKLIEKANVPLSTIKNETSDPLSLFTKNSSNTYEFLQVILLILLIGLVSIILLWLCICTKKFLIYPKNQANSSRHVNEFPRNRNPVYRPNVSKTNIDQMLEELPRPNVSKMNNDQMLEELSRTNVSKTNIDQMLEELPRSNIKKSDSSRTIKFSSRDFISFKN</sequence>
<dbReference type="EMBL" id="CAJNOC010010107">
    <property type="protein sequence ID" value="CAF1136498.1"/>
    <property type="molecule type" value="Genomic_DNA"/>
</dbReference>
<comment type="caution">
    <text evidence="2">The sequence shown here is derived from an EMBL/GenBank/DDBJ whole genome shotgun (WGS) entry which is preliminary data.</text>
</comment>
<organism evidence="2 3">
    <name type="scientific">Brachionus calyciflorus</name>
    <dbReference type="NCBI Taxonomy" id="104777"/>
    <lineage>
        <taxon>Eukaryota</taxon>
        <taxon>Metazoa</taxon>
        <taxon>Spiralia</taxon>
        <taxon>Gnathifera</taxon>
        <taxon>Rotifera</taxon>
        <taxon>Eurotatoria</taxon>
        <taxon>Monogononta</taxon>
        <taxon>Pseudotrocha</taxon>
        <taxon>Ploima</taxon>
        <taxon>Brachionidae</taxon>
        <taxon>Brachionus</taxon>
    </lineage>
</organism>
<name>A0A814RU26_9BILA</name>
<accession>A0A814RU26</accession>
<keyword evidence="1" id="KW-1133">Transmembrane helix</keyword>
<reference evidence="2" key="1">
    <citation type="submission" date="2021-02" db="EMBL/GenBank/DDBJ databases">
        <authorList>
            <person name="Nowell W R."/>
        </authorList>
    </citation>
    <scope>NUCLEOTIDE SEQUENCE</scope>
    <source>
        <strain evidence="2">Ploen Becks lab</strain>
    </source>
</reference>
<feature type="transmembrane region" description="Helical" evidence="1">
    <location>
        <begin position="118"/>
        <end position="140"/>
    </location>
</feature>
<dbReference type="AlphaFoldDB" id="A0A814RU26"/>
<keyword evidence="3" id="KW-1185">Reference proteome</keyword>
<keyword evidence="1" id="KW-0812">Transmembrane</keyword>
<proteinExistence type="predicted"/>